<reference evidence="2" key="1">
    <citation type="journal article" date="2019" name="bioRxiv">
        <title>The Genome of the Zebra Mussel, Dreissena polymorpha: A Resource for Invasive Species Research.</title>
        <authorList>
            <person name="McCartney M.A."/>
            <person name="Auch B."/>
            <person name="Kono T."/>
            <person name="Mallez S."/>
            <person name="Zhang Y."/>
            <person name="Obille A."/>
            <person name="Becker A."/>
            <person name="Abrahante J.E."/>
            <person name="Garbe J."/>
            <person name="Badalamenti J.P."/>
            <person name="Herman A."/>
            <person name="Mangelson H."/>
            <person name="Liachko I."/>
            <person name="Sullivan S."/>
            <person name="Sone E.D."/>
            <person name="Koren S."/>
            <person name="Silverstein K.A.T."/>
            <person name="Beckman K.B."/>
            <person name="Gohl D.M."/>
        </authorList>
    </citation>
    <scope>NUCLEOTIDE SEQUENCE</scope>
    <source>
        <strain evidence="2">Duluth1</strain>
        <tissue evidence="2">Whole animal</tissue>
    </source>
</reference>
<evidence type="ECO:0000313" key="3">
    <source>
        <dbReference type="Proteomes" id="UP000828390"/>
    </source>
</evidence>
<accession>A0A9D4BIS8</accession>
<organism evidence="2 3">
    <name type="scientific">Dreissena polymorpha</name>
    <name type="common">Zebra mussel</name>
    <name type="synonym">Mytilus polymorpha</name>
    <dbReference type="NCBI Taxonomy" id="45954"/>
    <lineage>
        <taxon>Eukaryota</taxon>
        <taxon>Metazoa</taxon>
        <taxon>Spiralia</taxon>
        <taxon>Lophotrochozoa</taxon>
        <taxon>Mollusca</taxon>
        <taxon>Bivalvia</taxon>
        <taxon>Autobranchia</taxon>
        <taxon>Heteroconchia</taxon>
        <taxon>Euheterodonta</taxon>
        <taxon>Imparidentia</taxon>
        <taxon>Neoheterodontei</taxon>
        <taxon>Myida</taxon>
        <taxon>Dreissenoidea</taxon>
        <taxon>Dreissenidae</taxon>
        <taxon>Dreissena</taxon>
    </lineage>
</organism>
<dbReference type="EMBL" id="JAIWYP010000015">
    <property type="protein sequence ID" value="KAH3704880.1"/>
    <property type="molecule type" value="Genomic_DNA"/>
</dbReference>
<comment type="caution">
    <text evidence="2">The sequence shown here is derived from an EMBL/GenBank/DDBJ whole genome shotgun (WGS) entry which is preliminary data.</text>
</comment>
<feature type="compositionally biased region" description="Polar residues" evidence="1">
    <location>
        <begin position="104"/>
        <end position="115"/>
    </location>
</feature>
<reference evidence="2" key="2">
    <citation type="submission" date="2020-11" db="EMBL/GenBank/DDBJ databases">
        <authorList>
            <person name="McCartney M.A."/>
            <person name="Auch B."/>
            <person name="Kono T."/>
            <person name="Mallez S."/>
            <person name="Becker A."/>
            <person name="Gohl D.M."/>
            <person name="Silverstein K.A.T."/>
            <person name="Koren S."/>
            <person name="Bechman K.B."/>
            <person name="Herman A."/>
            <person name="Abrahante J.E."/>
            <person name="Garbe J."/>
        </authorList>
    </citation>
    <scope>NUCLEOTIDE SEQUENCE</scope>
    <source>
        <strain evidence="2">Duluth1</strain>
        <tissue evidence="2">Whole animal</tissue>
    </source>
</reference>
<sequence>MADLQTGTVDEIDPGKRSHGQGTGHSNTGEDKRVGASKQKDTVSTPTGNASKQPRDSGAVSRTDIELTEGNFDQDKPMLSNFDDPNSVTQLEVLKKKGLDPISATDQSDSNSQGRQTKEKKKKERDASTSGEDKHQYT</sequence>
<name>A0A9D4BIS8_DREPO</name>
<dbReference type="Proteomes" id="UP000828390">
    <property type="component" value="Unassembled WGS sequence"/>
</dbReference>
<feature type="compositionally biased region" description="Basic and acidic residues" evidence="1">
    <location>
        <begin position="124"/>
        <end position="138"/>
    </location>
</feature>
<gene>
    <name evidence="2" type="ORF">DPMN_079941</name>
</gene>
<proteinExistence type="predicted"/>
<feature type="region of interest" description="Disordered" evidence="1">
    <location>
        <begin position="1"/>
        <end position="138"/>
    </location>
</feature>
<keyword evidence="3" id="KW-1185">Reference proteome</keyword>
<feature type="compositionally biased region" description="Polar residues" evidence="1">
    <location>
        <begin position="42"/>
        <end position="52"/>
    </location>
</feature>
<protein>
    <submittedName>
        <fullName evidence="2">Uncharacterized protein</fullName>
    </submittedName>
</protein>
<feature type="compositionally biased region" description="Basic and acidic residues" evidence="1">
    <location>
        <begin position="28"/>
        <end position="41"/>
    </location>
</feature>
<evidence type="ECO:0000256" key="1">
    <source>
        <dbReference type="SAM" id="MobiDB-lite"/>
    </source>
</evidence>
<evidence type="ECO:0000313" key="2">
    <source>
        <dbReference type="EMBL" id="KAH3704880.1"/>
    </source>
</evidence>
<dbReference type="AlphaFoldDB" id="A0A9D4BIS8"/>